<dbReference type="AlphaFoldDB" id="A0A3M6U3M4"/>
<accession>A0A3M6U3M4</accession>
<comment type="caution">
    <text evidence="1">The sequence shown here is derived from an EMBL/GenBank/DDBJ whole genome shotgun (WGS) entry which is preliminary data.</text>
</comment>
<reference evidence="1 2" key="1">
    <citation type="journal article" date="2018" name="Sci. Rep.">
        <title>Comparative analysis of the Pocillopora damicornis genome highlights role of immune system in coral evolution.</title>
        <authorList>
            <person name="Cunning R."/>
            <person name="Bay R.A."/>
            <person name="Gillette P."/>
            <person name="Baker A.C."/>
            <person name="Traylor-Knowles N."/>
        </authorList>
    </citation>
    <scope>NUCLEOTIDE SEQUENCE [LARGE SCALE GENOMIC DNA]</scope>
    <source>
        <strain evidence="1">RSMAS</strain>
        <tissue evidence="1">Whole animal</tissue>
    </source>
</reference>
<evidence type="ECO:0000313" key="2">
    <source>
        <dbReference type="Proteomes" id="UP000275408"/>
    </source>
</evidence>
<organism evidence="1 2">
    <name type="scientific">Pocillopora damicornis</name>
    <name type="common">Cauliflower coral</name>
    <name type="synonym">Millepora damicornis</name>
    <dbReference type="NCBI Taxonomy" id="46731"/>
    <lineage>
        <taxon>Eukaryota</taxon>
        <taxon>Metazoa</taxon>
        <taxon>Cnidaria</taxon>
        <taxon>Anthozoa</taxon>
        <taxon>Hexacorallia</taxon>
        <taxon>Scleractinia</taxon>
        <taxon>Astrocoeniina</taxon>
        <taxon>Pocilloporidae</taxon>
        <taxon>Pocillopora</taxon>
    </lineage>
</organism>
<gene>
    <name evidence="1" type="ORF">pdam_00005438</name>
</gene>
<protein>
    <submittedName>
        <fullName evidence="1">Uncharacterized protein</fullName>
    </submittedName>
</protein>
<evidence type="ECO:0000313" key="1">
    <source>
        <dbReference type="EMBL" id="RMX48260.1"/>
    </source>
</evidence>
<name>A0A3M6U3M4_POCDA</name>
<proteinExistence type="predicted"/>
<sequence length="215" mass="24027">MNYVNDSLIQSPTTRGINYTTYCLQEMNKATACDNREHIIYHARAQTALDSPLCMQCPKMPSNKQRVKRLAEGSMPVEGSSSSNSCGSPSIAMAKLTFENKRYKALSIHVQDRSQNVDANRYISGVSLRGSKPVADWLSFLAPRKIKRPDIMRIGGIIIWKNILAGERIDINQRIWKETENSTPVLCRALKDPEILLPPSSMLTASEGANRFALL</sequence>
<keyword evidence="2" id="KW-1185">Reference proteome</keyword>
<dbReference type="Proteomes" id="UP000275408">
    <property type="component" value="Unassembled WGS sequence"/>
</dbReference>
<dbReference type="EMBL" id="RCHS01002303">
    <property type="protein sequence ID" value="RMX48260.1"/>
    <property type="molecule type" value="Genomic_DNA"/>
</dbReference>